<feature type="signal peptide" evidence="11">
    <location>
        <begin position="1"/>
        <end position="35"/>
    </location>
</feature>
<keyword evidence="2 8" id="KW-0813">Transport</keyword>
<dbReference type="GO" id="GO:0009279">
    <property type="term" value="C:cell outer membrane"/>
    <property type="evidence" value="ECO:0007669"/>
    <property type="project" value="UniProtKB-SubCell"/>
</dbReference>
<dbReference type="EMBL" id="AQHF01000020">
    <property type="protein sequence ID" value="MBE0345782.1"/>
    <property type="molecule type" value="Genomic_DNA"/>
</dbReference>
<evidence type="ECO:0000256" key="2">
    <source>
        <dbReference type="ARBA" id="ARBA00022448"/>
    </source>
</evidence>
<dbReference type="InterPro" id="IPR036942">
    <property type="entry name" value="Beta-barrel_TonB_sf"/>
</dbReference>
<dbReference type="Gene3D" id="2.170.130.10">
    <property type="entry name" value="TonB-dependent receptor, plug domain"/>
    <property type="match status" value="1"/>
</dbReference>
<dbReference type="Proteomes" id="UP000660708">
    <property type="component" value="Unassembled WGS sequence"/>
</dbReference>
<feature type="domain" description="TonB-dependent receptor plug" evidence="13">
    <location>
        <begin position="69"/>
        <end position="171"/>
    </location>
</feature>
<evidence type="ECO:0000259" key="12">
    <source>
        <dbReference type="Pfam" id="PF00593"/>
    </source>
</evidence>
<name>A0A8I0T3Z8_9GAMM</name>
<evidence type="ECO:0000256" key="1">
    <source>
        <dbReference type="ARBA" id="ARBA00004571"/>
    </source>
</evidence>
<evidence type="ECO:0000256" key="9">
    <source>
        <dbReference type="RuleBase" id="RU003357"/>
    </source>
</evidence>
<dbReference type="InterPro" id="IPR039426">
    <property type="entry name" value="TonB-dep_rcpt-like"/>
</dbReference>
<comment type="subcellular location">
    <subcellularLocation>
        <location evidence="1 8">Cell outer membrane</location>
        <topology evidence="1 8">Multi-pass membrane protein</topology>
    </subcellularLocation>
</comment>
<evidence type="ECO:0000256" key="8">
    <source>
        <dbReference type="PROSITE-ProRule" id="PRU01360"/>
    </source>
</evidence>
<dbReference type="RefSeq" id="WP_147388857.1">
    <property type="nucleotide sequence ID" value="NZ_AQHF01000020.1"/>
</dbReference>
<sequence>MANNNNRSHAAGNSRQFSKSVLALAILSATNWAMAEEAETEQAQEIETIEVRGIRASMAENLAIKRLSNAIVDAITAEDIGKFPDKNVADSLQRVPGVVISRSGGEGENVSIRGLSSDLTFTQLNGNFIASSPGSPSRSFSYSLLPSTMVQSVEVFKSSEARLDEGGVGGTVILHSRKPLDMEANSGALNVEYTYADVTEEYEPNFSGVYSWKNEEETFGLLVGYTNQDRTNRSLGGDMSGGGGWRWATSSELPAADTAGNVIADSTRRFAALEDAYGNVYDGVWAPQVAGVGVTKEKRERQGLQATIQWRPVDDLSLTFNHFHFELGQNRTTSQMWIPEWKYSPDYLTGITLDETGTIVTGMDFTSGAGGTEGNLEFPWIIGSYTVEKDTSDTYDFAFEYAGDLYDLRGKFGHTEASGGPSESWSAAYKSGQPASRSDSGQVENAASFAGWRLGDRVSLYADPALLSNLQAGIAGDPDPGSTGSSFVVSDLEEDYAQLDLDYRVGYGIVDTLHVGAKYRKATLHRETNNTFFITQDGADRIASGELDPFSQGAIDEVSYQWIGGMPKLEDILNTTSEQNIPGGFEVNTMPTINWDRYREIVTSEYVKHTRREPDFVFDIEEEIMAAYLQADFSFGDFRGNIGVRYVETETQIMSSDKINYFLDDIDDVTEEDILGDERLIDVETTTVRTVTDSQFLPSFNIVWDASDNLVIRGAIAKTMSRAPFNDMGAPEQLTFISQEWADDRLEFRGNPVEPGWRGAGGNKALKPFESVQMDLSAEYYYGEGSAVGIAVFNKDVDNFIVPLIITSVRPFEGFNNPFTGVEIVPPGDITVTPFTTTANGTNATSRGVELFAQHAFDNGFGLNVNYTLNDTNQADISVDGEKVGESALVGSADNQFNFSVYYENDTFSVRASYNRRGETALGLADGLTVYQEPYQQVDVNASYNLMENLILTASVINLTKEEPRTFYGEDSKARLRSSSYTGQRYYAGITYRF</sequence>
<feature type="compositionally biased region" description="Polar residues" evidence="10">
    <location>
        <begin position="433"/>
        <end position="442"/>
    </location>
</feature>
<dbReference type="InterPro" id="IPR000531">
    <property type="entry name" value="Beta-barrel_TonB"/>
</dbReference>
<gene>
    <name evidence="14" type="ORF">PPEP_a0738</name>
</gene>
<evidence type="ECO:0008006" key="16">
    <source>
        <dbReference type="Google" id="ProtNLM"/>
    </source>
</evidence>
<evidence type="ECO:0000313" key="15">
    <source>
        <dbReference type="Proteomes" id="UP000660708"/>
    </source>
</evidence>
<comment type="similarity">
    <text evidence="8 9">Belongs to the TonB-dependent receptor family.</text>
</comment>
<dbReference type="NCBIfam" id="TIGR01782">
    <property type="entry name" value="TonB-Xanth-Caul"/>
    <property type="match status" value="1"/>
</dbReference>
<dbReference type="PROSITE" id="PS52016">
    <property type="entry name" value="TONB_DEPENDENT_REC_3"/>
    <property type="match status" value="1"/>
</dbReference>
<keyword evidence="6 8" id="KW-0472">Membrane</keyword>
<reference evidence="14 15" key="1">
    <citation type="submission" date="2015-06" db="EMBL/GenBank/DDBJ databases">
        <title>Genome sequence of Pseudoalteromonas peptidolytica.</title>
        <authorList>
            <person name="Xie B.-B."/>
            <person name="Rong J.-C."/>
            <person name="Qin Q.-L."/>
            <person name="Zhang Y.-Z."/>
        </authorList>
    </citation>
    <scope>NUCLEOTIDE SEQUENCE [LARGE SCALE GENOMIC DNA]</scope>
    <source>
        <strain evidence="14 15">F12-50-A1</strain>
    </source>
</reference>
<evidence type="ECO:0000256" key="6">
    <source>
        <dbReference type="ARBA" id="ARBA00023136"/>
    </source>
</evidence>
<evidence type="ECO:0000256" key="5">
    <source>
        <dbReference type="ARBA" id="ARBA00023077"/>
    </source>
</evidence>
<evidence type="ECO:0000313" key="14">
    <source>
        <dbReference type="EMBL" id="MBE0345782.1"/>
    </source>
</evidence>
<feature type="region of interest" description="Disordered" evidence="10">
    <location>
        <begin position="419"/>
        <end position="442"/>
    </location>
</feature>
<keyword evidence="15" id="KW-1185">Reference proteome</keyword>
<keyword evidence="5 9" id="KW-0798">TonB box</keyword>
<evidence type="ECO:0000259" key="13">
    <source>
        <dbReference type="Pfam" id="PF07715"/>
    </source>
</evidence>
<dbReference type="InterPro" id="IPR012910">
    <property type="entry name" value="Plug_dom"/>
</dbReference>
<dbReference type="Pfam" id="PF07715">
    <property type="entry name" value="Plug"/>
    <property type="match status" value="1"/>
</dbReference>
<evidence type="ECO:0000256" key="7">
    <source>
        <dbReference type="ARBA" id="ARBA00023237"/>
    </source>
</evidence>
<dbReference type="Gene3D" id="2.40.170.20">
    <property type="entry name" value="TonB-dependent receptor, beta-barrel domain"/>
    <property type="match status" value="1"/>
</dbReference>
<comment type="caution">
    <text evidence="14">The sequence shown here is derived from an EMBL/GenBank/DDBJ whole genome shotgun (WGS) entry which is preliminary data.</text>
</comment>
<dbReference type="InterPro" id="IPR010104">
    <property type="entry name" value="TonB_rcpt_bac"/>
</dbReference>
<dbReference type="Pfam" id="PF00593">
    <property type="entry name" value="TonB_dep_Rec_b-barrel"/>
    <property type="match status" value="1"/>
</dbReference>
<protein>
    <recommendedName>
        <fullName evidence="16">TonB-dependent receptor</fullName>
    </recommendedName>
</protein>
<keyword evidence="4 8" id="KW-0812">Transmembrane</keyword>
<organism evidence="14 15">
    <name type="scientific">Pseudoalteromonas peptidolytica F12-50-A1</name>
    <dbReference type="NCBI Taxonomy" id="1315280"/>
    <lineage>
        <taxon>Bacteria</taxon>
        <taxon>Pseudomonadati</taxon>
        <taxon>Pseudomonadota</taxon>
        <taxon>Gammaproteobacteria</taxon>
        <taxon>Alteromonadales</taxon>
        <taxon>Pseudoalteromonadaceae</taxon>
        <taxon>Pseudoalteromonas</taxon>
    </lineage>
</organism>
<evidence type="ECO:0000256" key="10">
    <source>
        <dbReference type="SAM" id="MobiDB-lite"/>
    </source>
</evidence>
<accession>A0A8I0T3Z8</accession>
<feature type="domain" description="TonB-dependent receptor-like beta-barrel" evidence="12">
    <location>
        <begin position="435"/>
        <end position="959"/>
    </location>
</feature>
<keyword evidence="7 8" id="KW-0998">Cell outer membrane</keyword>
<evidence type="ECO:0000256" key="3">
    <source>
        <dbReference type="ARBA" id="ARBA00022452"/>
    </source>
</evidence>
<dbReference type="InterPro" id="IPR037066">
    <property type="entry name" value="Plug_dom_sf"/>
</dbReference>
<evidence type="ECO:0000256" key="4">
    <source>
        <dbReference type="ARBA" id="ARBA00022692"/>
    </source>
</evidence>
<dbReference type="PANTHER" id="PTHR40980:SF3">
    <property type="entry name" value="TONB-DEPENDENT RECEPTOR-LIKE BETA-BARREL DOMAIN-CONTAINING PROTEIN"/>
    <property type="match status" value="1"/>
</dbReference>
<feature type="chain" id="PRO_5034394722" description="TonB-dependent receptor" evidence="11">
    <location>
        <begin position="36"/>
        <end position="994"/>
    </location>
</feature>
<dbReference type="AlphaFoldDB" id="A0A8I0T3Z8"/>
<keyword evidence="11" id="KW-0732">Signal</keyword>
<dbReference type="PANTHER" id="PTHR40980">
    <property type="entry name" value="PLUG DOMAIN-CONTAINING PROTEIN"/>
    <property type="match status" value="1"/>
</dbReference>
<proteinExistence type="inferred from homology"/>
<evidence type="ECO:0000256" key="11">
    <source>
        <dbReference type="SAM" id="SignalP"/>
    </source>
</evidence>
<dbReference type="SUPFAM" id="SSF56935">
    <property type="entry name" value="Porins"/>
    <property type="match status" value="1"/>
</dbReference>
<keyword evidence="3 8" id="KW-1134">Transmembrane beta strand</keyword>